<dbReference type="PANTHER" id="PTHR42685:SF22">
    <property type="entry name" value="CONDITIONED MEDIUM FACTOR RECEPTOR 1"/>
    <property type="match status" value="1"/>
</dbReference>
<proteinExistence type="predicted"/>
<gene>
    <name evidence="2" type="ORF">H1P_940024</name>
</gene>
<dbReference type="InterPro" id="IPR011777">
    <property type="entry name" value="Geranylgeranyl_Rdtase_fam"/>
</dbReference>
<dbReference type="SUPFAM" id="SSF51905">
    <property type="entry name" value="FAD/NAD(P)-binding domain"/>
    <property type="match status" value="1"/>
</dbReference>
<dbReference type="GO" id="GO:0016628">
    <property type="term" value="F:oxidoreductase activity, acting on the CH-CH group of donors, NAD or NADP as acceptor"/>
    <property type="evidence" value="ECO:0007669"/>
    <property type="project" value="InterPro"/>
</dbReference>
<protein>
    <submittedName>
        <fullName evidence="2">Geranylgeranyl reductase family protein</fullName>
    </submittedName>
</protein>
<feature type="domain" description="FAD-binding" evidence="1">
    <location>
        <begin position="2"/>
        <end position="303"/>
    </location>
</feature>
<dbReference type="RefSeq" id="WP_144868443.1">
    <property type="nucleotide sequence ID" value="NZ_LR213851.1"/>
</dbReference>
<reference evidence="2 3" key="1">
    <citation type="submission" date="2019-01" db="EMBL/GenBank/DDBJ databases">
        <authorList>
            <person name="Brito A."/>
        </authorList>
    </citation>
    <scope>NUCLEOTIDE SEQUENCE [LARGE SCALE GENOMIC DNA]</scope>
    <source>
        <strain evidence="2">1</strain>
    </source>
</reference>
<dbReference type="InterPro" id="IPR050407">
    <property type="entry name" value="Geranylgeranyl_reductase"/>
</dbReference>
<evidence type="ECO:0000259" key="1">
    <source>
        <dbReference type="Pfam" id="PF01494"/>
    </source>
</evidence>
<organism evidence="2 3">
    <name type="scientific">Hyella patelloides LEGE 07179</name>
    <dbReference type="NCBI Taxonomy" id="945734"/>
    <lineage>
        <taxon>Bacteria</taxon>
        <taxon>Bacillati</taxon>
        <taxon>Cyanobacteriota</taxon>
        <taxon>Cyanophyceae</taxon>
        <taxon>Pleurocapsales</taxon>
        <taxon>Hyellaceae</taxon>
        <taxon>Hyella</taxon>
    </lineage>
</organism>
<dbReference type="PRINTS" id="PR00420">
    <property type="entry name" value="RNGMNOXGNASE"/>
</dbReference>
<dbReference type="PANTHER" id="PTHR42685">
    <property type="entry name" value="GERANYLGERANYL DIPHOSPHATE REDUCTASE"/>
    <property type="match status" value="1"/>
</dbReference>
<dbReference type="GO" id="GO:0071949">
    <property type="term" value="F:FAD binding"/>
    <property type="evidence" value="ECO:0007669"/>
    <property type="project" value="InterPro"/>
</dbReference>
<keyword evidence="3" id="KW-1185">Reference proteome</keyword>
<evidence type="ECO:0000313" key="2">
    <source>
        <dbReference type="EMBL" id="VEP18884.1"/>
    </source>
</evidence>
<accession>A0A563W5E0</accession>
<dbReference type="InterPro" id="IPR002938">
    <property type="entry name" value="FAD-bd"/>
</dbReference>
<sequence length="379" mass="41263">MYDCIVVGAGPAGTTAAYNLAKQGKSVVVIDKDSFPRHKPCGGGVSPAIAKWFDCDFSPVIKNTVSQVKYTWKFEDPVEIELKDITPMWMVRRDEFDNFLLEQAIAKGAEFKGSTTVTGINLEGETWKISTNNGDLETAYLIAADGASGPMASWLGFSTAQKVMAANLEVSAEVSERRQSLAYFDFGSLKNGFMWVFPKTDGYSFSAAFVRDKKGNPQELKQQLTNFAQKFDVDLSSSQYTEYPMNLWQEDRSLHTNCAVIAGEAAGIVDPLIGEGIRPAIFTGMKAAEAVTQALAGDSSALGNYSEVINQEWGSDLAKANNVAGMFYKFPKIAYKIGVKQPTAGQTIGKILCGELRYSDIAEKISKKLKGSFIPGFGK</sequence>
<dbReference type="Pfam" id="PF01494">
    <property type="entry name" value="FAD_binding_3"/>
    <property type="match status" value="1"/>
</dbReference>
<dbReference type="Proteomes" id="UP000320055">
    <property type="component" value="Unassembled WGS sequence"/>
</dbReference>
<dbReference type="InterPro" id="IPR036188">
    <property type="entry name" value="FAD/NAD-bd_sf"/>
</dbReference>
<dbReference type="Gene3D" id="3.50.50.60">
    <property type="entry name" value="FAD/NAD(P)-binding domain"/>
    <property type="match status" value="1"/>
</dbReference>
<dbReference type="EMBL" id="CAACVJ010000703">
    <property type="protein sequence ID" value="VEP18884.1"/>
    <property type="molecule type" value="Genomic_DNA"/>
</dbReference>
<dbReference type="AlphaFoldDB" id="A0A563W5E0"/>
<evidence type="ECO:0000313" key="3">
    <source>
        <dbReference type="Proteomes" id="UP000320055"/>
    </source>
</evidence>
<dbReference type="OrthoDB" id="9806565at2"/>
<name>A0A563W5E0_9CYAN</name>
<dbReference type="NCBIfam" id="TIGR02032">
    <property type="entry name" value="GG-red-SF"/>
    <property type="match status" value="1"/>
</dbReference>